<keyword evidence="3" id="KW-1185">Reference proteome</keyword>
<protein>
    <submittedName>
        <fullName evidence="2">Tetratricopeptide domain-containing protein</fullName>
    </submittedName>
</protein>
<sequence>MELPLEVVLHMLHYVDARTLIQSIPLVSWSWNELSKTESLWRIIYQKKYGMGQRERLSIFVQSWQELTKSRYCIEKKLSHVYKHEPGGWITDHFLGWREQNMNELAEEHERRTERQDHGEYWQEREPYQMYFDWASKLHRTALHVFSEKLSADNQRWGNLDGIKITQVKNMINGYTTRWEKEERRRVKEDRQLDIADLIEQVSRGLNREELEEKSDMKIPPIHFDSLQDRLMSAAYYLQSFIPGGDRHAFETFGAMNRRVDERSAPVELSPLEEAIERAYNEMAESYTSDILFAISYDLYESALEGCVSDLHITLPDPSLLFEPGGGKGNSEESNINQKMDLVATLLPYCKNLLMHADRATMEQAKYIFSEAIAKLKIAVMLDPENDYWLADLADASMELAKVTFLQAQGISNAKDSNPDLWSASRARRGIVNDSQVLLMEAITYFERANKINPTDHVCLGSWGLGLADLADIYVYTGNETKADECLREAMVKFEASCAIEPTDFLIDWARTLYERSKITDGDIPVQLLSESVEKFRFAMTLDGEDGRPLCGKSVVLKHWADSCSDLSLQIVDADKGDELHREALERYREALKAEDEHPSGNCATIYNNYGNSFYDYAKRKQDKEQIRGLLESSVEQYLKGLAIKPDDETIIFNLGDVLAELAKMEDDPTRLDCYFEIARGKYAQSRADSVTLNNWGFAYLENGIWQTCREIKSDMLKRAEEKFNDALMVETDYFTSIANLGNVKREMAKMAETEEEKSQLFDRAVYHFKESLRLQPNHSKSMVYWAQTLIERSQTFEGEEMEKRENLRKAEELCLTALNIKPNYHLAGFTLVEVYHFQGDVRERDRWVEKTRAWTGYTKDCYRYRRLSIRSAFSFFDTEEFTSGIKSG</sequence>
<dbReference type="Proteomes" id="UP000241769">
    <property type="component" value="Unassembled WGS sequence"/>
</dbReference>
<evidence type="ECO:0000259" key="1">
    <source>
        <dbReference type="PROSITE" id="PS50181"/>
    </source>
</evidence>
<evidence type="ECO:0000313" key="2">
    <source>
        <dbReference type="EMBL" id="PRP78754.1"/>
    </source>
</evidence>
<organism evidence="2 3">
    <name type="scientific">Planoprotostelium fungivorum</name>
    <dbReference type="NCBI Taxonomy" id="1890364"/>
    <lineage>
        <taxon>Eukaryota</taxon>
        <taxon>Amoebozoa</taxon>
        <taxon>Evosea</taxon>
        <taxon>Variosea</taxon>
        <taxon>Cavosteliida</taxon>
        <taxon>Cavosteliaceae</taxon>
        <taxon>Planoprotostelium</taxon>
    </lineage>
</organism>
<dbReference type="Gene3D" id="1.25.40.10">
    <property type="entry name" value="Tetratricopeptide repeat domain"/>
    <property type="match status" value="3"/>
</dbReference>
<dbReference type="EMBL" id="MDYQ01000207">
    <property type="protein sequence ID" value="PRP78754.1"/>
    <property type="molecule type" value="Genomic_DNA"/>
</dbReference>
<dbReference type="STRING" id="1890364.A0A2P6N472"/>
<dbReference type="InterPro" id="IPR011990">
    <property type="entry name" value="TPR-like_helical_dom_sf"/>
</dbReference>
<dbReference type="SUPFAM" id="SSF48452">
    <property type="entry name" value="TPR-like"/>
    <property type="match status" value="1"/>
</dbReference>
<dbReference type="InterPro" id="IPR036047">
    <property type="entry name" value="F-box-like_dom_sf"/>
</dbReference>
<gene>
    <name evidence="2" type="ORF">PROFUN_00927</name>
</gene>
<dbReference type="PANTHER" id="PTHR45005">
    <property type="match status" value="1"/>
</dbReference>
<feature type="domain" description="F-box" evidence="1">
    <location>
        <begin position="1"/>
        <end position="44"/>
    </location>
</feature>
<dbReference type="PROSITE" id="PS50181">
    <property type="entry name" value="FBOX"/>
    <property type="match status" value="1"/>
</dbReference>
<dbReference type="InterPro" id="IPR001810">
    <property type="entry name" value="F-box_dom"/>
</dbReference>
<proteinExistence type="predicted"/>
<dbReference type="AlphaFoldDB" id="A0A2P6N472"/>
<evidence type="ECO:0000313" key="3">
    <source>
        <dbReference type="Proteomes" id="UP000241769"/>
    </source>
</evidence>
<dbReference type="SUPFAM" id="SSF81383">
    <property type="entry name" value="F-box domain"/>
    <property type="match status" value="1"/>
</dbReference>
<dbReference type="Pfam" id="PF12937">
    <property type="entry name" value="F-box-like"/>
    <property type="match status" value="1"/>
</dbReference>
<dbReference type="InParanoid" id="A0A2P6N472"/>
<comment type="caution">
    <text evidence="2">The sequence shown here is derived from an EMBL/GenBank/DDBJ whole genome shotgun (WGS) entry which is preliminary data.</text>
</comment>
<dbReference type="Gene3D" id="1.20.1280.50">
    <property type="match status" value="1"/>
</dbReference>
<dbReference type="Pfam" id="PF06552">
    <property type="entry name" value="TOM20_plant"/>
    <property type="match status" value="1"/>
</dbReference>
<accession>A0A2P6N472</accession>
<reference evidence="2 3" key="1">
    <citation type="journal article" date="2018" name="Genome Biol. Evol.">
        <title>Multiple Roots of Fruiting Body Formation in Amoebozoa.</title>
        <authorList>
            <person name="Hillmann F."/>
            <person name="Forbes G."/>
            <person name="Novohradska S."/>
            <person name="Ferling I."/>
            <person name="Riege K."/>
            <person name="Groth M."/>
            <person name="Westermann M."/>
            <person name="Marz M."/>
            <person name="Spaller T."/>
            <person name="Winckler T."/>
            <person name="Schaap P."/>
            <person name="Glockner G."/>
        </authorList>
    </citation>
    <scope>NUCLEOTIDE SEQUENCE [LARGE SCALE GENOMIC DNA]</scope>
    <source>
        <strain evidence="2 3">Jena</strain>
    </source>
</reference>
<dbReference type="PANTHER" id="PTHR45005:SF2">
    <property type="entry name" value="PROTEIN HLB1"/>
    <property type="match status" value="1"/>
</dbReference>
<dbReference type="InterPro" id="IPR053277">
    <property type="entry name" value="Endomembrane_traffic_mod"/>
</dbReference>
<name>A0A2P6N472_9EUKA</name>